<dbReference type="PRINTS" id="PR00061">
    <property type="entry name" value="RIBOSOMALL19"/>
</dbReference>
<dbReference type="Gene3D" id="2.30.30.790">
    <property type="match status" value="1"/>
</dbReference>
<reference evidence="8 9" key="2">
    <citation type="journal article" date="2021" name="Microbiol. Resour. Announc.">
        <title>Complete Genome Sequences of Three Human Oral Treponema parvum Isolates.</title>
        <authorList>
            <person name="Zeng H."/>
            <person name="Watt R.M."/>
        </authorList>
    </citation>
    <scope>NUCLEOTIDE SEQUENCE [LARGE SCALE GENOMIC DNA]</scope>
    <source>
        <strain evidence="8 9">ATCC 700770</strain>
        <strain evidence="7">ATCC 700773</strain>
    </source>
</reference>
<dbReference type="InterPro" id="IPR038657">
    <property type="entry name" value="Ribosomal_bL19_sf"/>
</dbReference>
<dbReference type="Proteomes" id="UP000671908">
    <property type="component" value="Chromosome"/>
</dbReference>
<keyword evidence="2 5" id="KW-0689">Ribosomal protein</keyword>
<evidence type="ECO:0000256" key="5">
    <source>
        <dbReference type="HAMAP-Rule" id="MF_00402"/>
    </source>
</evidence>
<comment type="similarity">
    <text evidence="1 5 6">Belongs to the bacterial ribosomal protein bL19 family.</text>
</comment>
<dbReference type="SUPFAM" id="SSF50104">
    <property type="entry name" value="Translation proteins SH3-like domain"/>
    <property type="match status" value="1"/>
</dbReference>
<dbReference type="Pfam" id="PF01245">
    <property type="entry name" value="Ribosomal_L19"/>
    <property type="match status" value="1"/>
</dbReference>
<keyword evidence="3 5" id="KW-0687">Ribonucleoprotein</keyword>
<reference evidence="8" key="1">
    <citation type="submission" date="2020-05" db="EMBL/GenBank/DDBJ databases">
        <authorList>
            <person name="Zeng H."/>
            <person name="Chan Y.K."/>
            <person name="Watt R.M."/>
        </authorList>
    </citation>
    <scope>NUCLEOTIDE SEQUENCE</scope>
    <source>
        <strain evidence="8">ATCC 700770</strain>
        <strain evidence="7">ATCC 700773</strain>
    </source>
</reference>
<dbReference type="PANTHER" id="PTHR15680">
    <property type="entry name" value="RIBOSOMAL PROTEIN L19"/>
    <property type="match status" value="1"/>
</dbReference>
<evidence type="ECO:0000313" key="8">
    <source>
        <dbReference type="EMBL" id="QTQ14359.1"/>
    </source>
</evidence>
<dbReference type="PANTHER" id="PTHR15680:SF9">
    <property type="entry name" value="LARGE RIBOSOMAL SUBUNIT PROTEIN BL19M"/>
    <property type="match status" value="1"/>
</dbReference>
<gene>
    <name evidence="5 8" type="primary">rplS</name>
    <name evidence="7" type="ORF">HRI96_04150</name>
    <name evidence="8" type="ORF">HRQ91_07775</name>
</gene>
<evidence type="ECO:0000313" key="7">
    <source>
        <dbReference type="EMBL" id="QTQ11460.1"/>
    </source>
</evidence>
<evidence type="ECO:0000256" key="4">
    <source>
        <dbReference type="ARBA" id="ARBA00035171"/>
    </source>
</evidence>
<dbReference type="EMBL" id="CP054142">
    <property type="protein sequence ID" value="QTQ14359.1"/>
    <property type="molecule type" value="Genomic_DNA"/>
</dbReference>
<dbReference type="GO" id="GO:0022625">
    <property type="term" value="C:cytosolic large ribosomal subunit"/>
    <property type="evidence" value="ECO:0007669"/>
    <property type="project" value="TreeGrafter"/>
</dbReference>
<dbReference type="InterPro" id="IPR001857">
    <property type="entry name" value="Ribosomal_bL19"/>
</dbReference>
<dbReference type="GO" id="GO:0006412">
    <property type="term" value="P:translation"/>
    <property type="evidence" value="ECO:0007669"/>
    <property type="project" value="UniProtKB-UniRule"/>
</dbReference>
<evidence type="ECO:0000256" key="2">
    <source>
        <dbReference type="ARBA" id="ARBA00022980"/>
    </source>
</evidence>
<dbReference type="HAMAP" id="MF_00402">
    <property type="entry name" value="Ribosomal_bL19"/>
    <property type="match status" value="1"/>
</dbReference>
<dbReference type="AlphaFoldDB" id="A0A975F4A8"/>
<evidence type="ECO:0000256" key="1">
    <source>
        <dbReference type="ARBA" id="ARBA00005781"/>
    </source>
</evidence>
<proteinExistence type="inferred from homology"/>
<dbReference type="PIRSF" id="PIRSF002191">
    <property type="entry name" value="Ribosomal_L19"/>
    <property type="match status" value="1"/>
</dbReference>
<evidence type="ECO:0000313" key="9">
    <source>
        <dbReference type="Proteomes" id="UP000671908"/>
    </source>
</evidence>
<organism evidence="8 9">
    <name type="scientific">Treponema parvum</name>
    <dbReference type="NCBI Taxonomy" id="138851"/>
    <lineage>
        <taxon>Bacteria</taxon>
        <taxon>Pseudomonadati</taxon>
        <taxon>Spirochaetota</taxon>
        <taxon>Spirochaetia</taxon>
        <taxon>Spirochaetales</taxon>
        <taxon>Treponemataceae</taxon>
        <taxon>Treponema</taxon>
    </lineage>
</organism>
<protein>
    <recommendedName>
        <fullName evidence="4 5">Large ribosomal subunit protein bL19</fullName>
    </recommendedName>
</protein>
<dbReference type="InterPro" id="IPR008991">
    <property type="entry name" value="Translation_prot_SH3-like_sf"/>
</dbReference>
<evidence type="ECO:0000256" key="6">
    <source>
        <dbReference type="RuleBase" id="RU000559"/>
    </source>
</evidence>
<sequence>MDLIRTIEEQNKRPGAQKFNVGDTVKVHFKIVEGKTERVQIYEGIVLCMKNSGIGRTFTVRKNSYGVGVERVFPLNSPRIMQVEVVHAGKVRRSKLYYLRDKVGKAAKVKELVGGKVAAAMAARNAAAAAAAAAKEATVKAEAESQA</sequence>
<name>A0A975F4A8_9SPIR</name>
<dbReference type="NCBIfam" id="TIGR01024">
    <property type="entry name" value="rplS_bact"/>
    <property type="match status" value="1"/>
</dbReference>
<dbReference type="EMBL" id="CP054257">
    <property type="protein sequence ID" value="QTQ11460.1"/>
    <property type="molecule type" value="Genomic_DNA"/>
</dbReference>
<comment type="function">
    <text evidence="5 6">This protein is located at the 30S-50S ribosomal subunit interface and may play a role in the structure and function of the aminoacyl-tRNA binding site.</text>
</comment>
<evidence type="ECO:0000256" key="3">
    <source>
        <dbReference type="ARBA" id="ARBA00023274"/>
    </source>
</evidence>
<keyword evidence="9" id="KW-1185">Reference proteome</keyword>
<dbReference type="KEGG" id="tpav:HRQ91_07775"/>
<dbReference type="GO" id="GO:0003735">
    <property type="term" value="F:structural constituent of ribosome"/>
    <property type="evidence" value="ECO:0007669"/>
    <property type="project" value="InterPro"/>
</dbReference>
<dbReference type="Proteomes" id="UP000671995">
    <property type="component" value="Chromosome"/>
</dbReference>
<accession>A0A975F4A8</accession>